<feature type="binding site" evidence="15">
    <location>
        <position position="907"/>
    </location>
    <ligand>
        <name>ATP</name>
        <dbReference type="ChEBI" id="CHEBI:30616"/>
    </ligand>
</feature>
<evidence type="ECO:0000256" key="1">
    <source>
        <dbReference type="ARBA" id="ARBA00004141"/>
    </source>
</evidence>
<dbReference type="FunFam" id="3.40.50.1000:FF:000014">
    <property type="entry name" value="Phospholipid-transporting ATPase"/>
    <property type="match status" value="1"/>
</dbReference>
<evidence type="ECO:0000256" key="13">
    <source>
        <dbReference type="ARBA" id="ARBA00049128"/>
    </source>
</evidence>
<feature type="binding site" evidence="15">
    <location>
        <position position="908"/>
    </location>
    <ligand>
        <name>ATP</name>
        <dbReference type="ChEBI" id="CHEBI:30616"/>
    </ligand>
</feature>
<evidence type="ECO:0000256" key="12">
    <source>
        <dbReference type="ARBA" id="ARBA00034036"/>
    </source>
</evidence>
<evidence type="ECO:0000256" key="5">
    <source>
        <dbReference type="ARBA" id="ARBA00022723"/>
    </source>
</evidence>
<keyword evidence="11 17" id="KW-0472">Membrane</keyword>
<dbReference type="SUPFAM" id="SSF56784">
    <property type="entry name" value="HAD-like"/>
    <property type="match status" value="1"/>
</dbReference>
<keyword evidence="6 15" id="KW-0547">Nucleotide-binding</keyword>
<feature type="binding site" evidence="15">
    <location>
        <position position="771"/>
    </location>
    <ligand>
        <name>ATP</name>
        <dbReference type="ChEBI" id="CHEBI:30616"/>
    </ligand>
</feature>
<evidence type="ECO:0000256" key="8">
    <source>
        <dbReference type="ARBA" id="ARBA00022842"/>
    </source>
</evidence>
<evidence type="ECO:0000256" key="10">
    <source>
        <dbReference type="ARBA" id="ARBA00022989"/>
    </source>
</evidence>
<dbReference type="Gene3D" id="2.70.150.10">
    <property type="entry name" value="Calcium-transporting ATPase, cytoplasmic transduction domain A"/>
    <property type="match status" value="1"/>
</dbReference>
<keyword evidence="23" id="KW-1185">Reference proteome</keyword>
<dbReference type="OrthoDB" id="377733at2759"/>
<dbReference type="InterPro" id="IPR032631">
    <property type="entry name" value="P-type_ATPase_N"/>
</dbReference>
<dbReference type="InterPro" id="IPR018303">
    <property type="entry name" value="ATPase_P-typ_P_site"/>
</dbReference>
<keyword evidence="7 15" id="KW-0067">ATP-binding</keyword>
<dbReference type="GO" id="GO:0005886">
    <property type="term" value="C:plasma membrane"/>
    <property type="evidence" value="ECO:0007669"/>
    <property type="project" value="TreeGrafter"/>
</dbReference>
<evidence type="ECO:0000256" key="2">
    <source>
        <dbReference type="ARBA" id="ARBA00004308"/>
    </source>
</evidence>
<feature type="transmembrane region" description="Helical" evidence="17">
    <location>
        <begin position="1109"/>
        <end position="1135"/>
    </location>
</feature>
<comment type="caution">
    <text evidence="17">Lacks conserved residue(s) required for the propagation of feature annotation.</text>
</comment>
<comment type="cofactor">
    <cofactor evidence="16">
        <name>Mg(2+)</name>
        <dbReference type="ChEBI" id="CHEBI:18420"/>
    </cofactor>
</comment>
<evidence type="ECO:0000256" key="18">
    <source>
        <dbReference type="SAM" id="MobiDB-lite"/>
    </source>
</evidence>
<evidence type="ECO:0000313" key="22">
    <source>
        <dbReference type="EMBL" id="KKY30017.1"/>
    </source>
</evidence>
<dbReference type="STRING" id="1214573.A0A0G2F5I1"/>
<evidence type="ECO:0000256" key="17">
    <source>
        <dbReference type="RuleBase" id="RU362033"/>
    </source>
</evidence>
<evidence type="ECO:0000256" key="16">
    <source>
        <dbReference type="PIRSR" id="PIRSR606539-3"/>
    </source>
</evidence>
<comment type="caution">
    <text evidence="22">The sequence shown here is derived from an EMBL/GenBank/DDBJ whole genome shotgun (WGS) entry which is preliminary data.</text>
</comment>
<comment type="subcellular location">
    <subcellularLocation>
        <location evidence="2">Endomembrane system</location>
    </subcellularLocation>
    <subcellularLocation>
        <location evidence="1 17">Membrane</location>
        <topology evidence="1 17">Multi-pass membrane protein</topology>
    </subcellularLocation>
</comment>
<dbReference type="GO" id="GO:0006892">
    <property type="term" value="P:post-Golgi vesicle-mediated transport"/>
    <property type="evidence" value="ECO:0007669"/>
    <property type="project" value="TreeGrafter"/>
</dbReference>
<evidence type="ECO:0000259" key="21">
    <source>
        <dbReference type="Pfam" id="PF16212"/>
    </source>
</evidence>
<feature type="binding site" evidence="15">
    <location>
        <position position="876"/>
    </location>
    <ligand>
        <name>ATP</name>
        <dbReference type="ChEBI" id="CHEBI:30616"/>
    </ligand>
</feature>
<feature type="binding site" evidence="16">
    <location>
        <position position="502"/>
    </location>
    <ligand>
        <name>Mg(2+)</name>
        <dbReference type="ChEBI" id="CHEBI:18420"/>
    </ligand>
</feature>
<feature type="binding site" evidence="16">
    <location>
        <position position="904"/>
    </location>
    <ligand>
        <name>Mg(2+)</name>
        <dbReference type="ChEBI" id="CHEBI:18420"/>
    </ligand>
</feature>
<feature type="binding site" evidence="15">
    <location>
        <position position="772"/>
    </location>
    <ligand>
        <name>ATP</name>
        <dbReference type="ChEBI" id="CHEBI:30616"/>
    </ligand>
</feature>
<dbReference type="EC" id="7.6.2.1" evidence="17"/>
<feature type="transmembrane region" description="Helical" evidence="17">
    <location>
        <begin position="434"/>
        <end position="454"/>
    </location>
</feature>
<feature type="binding site" evidence="16">
    <location>
        <position position="500"/>
    </location>
    <ligand>
        <name>Mg(2+)</name>
        <dbReference type="ChEBI" id="CHEBI:18420"/>
    </ligand>
</feature>
<dbReference type="NCBIfam" id="TIGR01494">
    <property type="entry name" value="ATPase_P-type"/>
    <property type="match status" value="2"/>
</dbReference>
<dbReference type="InterPro" id="IPR006539">
    <property type="entry name" value="P-type_ATPase_IV"/>
</dbReference>
<evidence type="ECO:0000256" key="14">
    <source>
        <dbReference type="PIRSR" id="PIRSR606539-1"/>
    </source>
</evidence>
<evidence type="ECO:0000259" key="19">
    <source>
        <dbReference type="Pfam" id="PF00122"/>
    </source>
</evidence>
<dbReference type="FunFam" id="3.40.50.1000:FF:000001">
    <property type="entry name" value="Phospholipid-transporting ATPase IC"/>
    <property type="match status" value="1"/>
</dbReference>
<dbReference type="GO" id="GO:0000287">
    <property type="term" value="F:magnesium ion binding"/>
    <property type="evidence" value="ECO:0007669"/>
    <property type="project" value="UniProtKB-UniRule"/>
</dbReference>
<accession>A0A0G2F5I1</accession>
<dbReference type="GO" id="GO:0005524">
    <property type="term" value="F:ATP binding"/>
    <property type="evidence" value="ECO:0007669"/>
    <property type="project" value="UniProtKB-UniRule"/>
</dbReference>
<dbReference type="InterPro" id="IPR059000">
    <property type="entry name" value="ATPase_P-type_domA"/>
</dbReference>
<protein>
    <recommendedName>
        <fullName evidence="17">Phospholipid-transporting ATPase</fullName>
        <ecNumber evidence="17">7.6.2.1</ecNumber>
    </recommendedName>
</protein>
<dbReference type="InterPro" id="IPR008250">
    <property type="entry name" value="ATPase_P-typ_transduc_dom_A_sf"/>
</dbReference>
<feature type="compositionally biased region" description="Low complexity" evidence="18">
    <location>
        <begin position="578"/>
        <end position="591"/>
    </location>
</feature>
<feature type="domain" description="P-type ATPase N-terminal" evidence="20">
    <location>
        <begin position="96"/>
        <end position="153"/>
    </location>
</feature>
<dbReference type="SUPFAM" id="SSF81653">
    <property type="entry name" value="Calcium ATPase, transduction domain A"/>
    <property type="match status" value="1"/>
</dbReference>
<keyword evidence="10 17" id="KW-1133">Transmembrane helix</keyword>
<dbReference type="PANTHER" id="PTHR24092:SF174">
    <property type="entry name" value="PHOSPHOLIPID-TRANSPORTING ATPASE DNF3-RELATED"/>
    <property type="match status" value="1"/>
</dbReference>
<feature type="transmembrane region" description="Helical" evidence="17">
    <location>
        <begin position="391"/>
        <end position="413"/>
    </location>
</feature>
<comment type="catalytic activity">
    <reaction evidence="13">
        <text>a 1,2-diacyl-sn-glycero-3-phosphoethanolamine(out) + ATP + H2O = a 1,2-diacyl-sn-glycero-3-phosphoethanolamine(in) + ADP + phosphate + H(+)</text>
        <dbReference type="Rhea" id="RHEA:66132"/>
        <dbReference type="ChEBI" id="CHEBI:15377"/>
        <dbReference type="ChEBI" id="CHEBI:15378"/>
        <dbReference type="ChEBI" id="CHEBI:30616"/>
        <dbReference type="ChEBI" id="CHEBI:43474"/>
        <dbReference type="ChEBI" id="CHEBI:64612"/>
        <dbReference type="ChEBI" id="CHEBI:456216"/>
    </reaction>
    <physiologicalReaction direction="left-to-right" evidence="13">
        <dbReference type="Rhea" id="RHEA:66133"/>
    </physiologicalReaction>
</comment>
<dbReference type="GO" id="GO:0005802">
    <property type="term" value="C:trans-Golgi network"/>
    <property type="evidence" value="ECO:0007669"/>
    <property type="project" value="TreeGrafter"/>
</dbReference>
<dbReference type="InterPro" id="IPR036412">
    <property type="entry name" value="HAD-like_sf"/>
</dbReference>
<dbReference type="Pfam" id="PF00122">
    <property type="entry name" value="E1-E2_ATPase"/>
    <property type="match status" value="1"/>
</dbReference>
<dbReference type="InterPro" id="IPR032630">
    <property type="entry name" value="P_typ_ATPase_c"/>
</dbReference>
<feature type="transmembrane region" description="Helical" evidence="17">
    <location>
        <begin position="1155"/>
        <end position="1174"/>
    </location>
</feature>
<name>A0A0G2F5I1_9PEZI</name>
<dbReference type="InterPro" id="IPR023299">
    <property type="entry name" value="ATPase_P-typ_cyto_dom_N"/>
</dbReference>
<dbReference type="Pfam" id="PF16209">
    <property type="entry name" value="PhoLip_ATPase_N"/>
    <property type="match status" value="1"/>
</dbReference>
<proteinExistence type="inferred from homology"/>
<organism evidence="22 23">
    <name type="scientific">Diaporthe ampelina</name>
    <dbReference type="NCBI Taxonomy" id="1214573"/>
    <lineage>
        <taxon>Eukaryota</taxon>
        <taxon>Fungi</taxon>
        <taxon>Dikarya</taxon>
        <taxon>Ascomycota</taxon>
        <taxon>Pezizomycotina</taxon>
        <taxon>Sordariomycetes</taxon>
        <taxon>Sordariomycetidae</taxon>
        <taxon>Diaporthales</taxon>
        <taxon>Diaporthaceae</taxon>
        <taxon>Diaporthe</taxon>
    </lineage>
</organism>
<evidence type="ECO:0000256" key="7">
    <source>
        <dbReference type="ARBA" id="ARBA00022840"/>
    </source>
</evidence>
<evidence type="ECO:0000256" key="6">
    <source>
        <dbReference type="ARBA" id="ARBA00022741"/>
    </source>
</evidence>
<dbReference type="PRINTS" id="PR00119">
    <property type="entry name" value="CATATPASE"/>
</dbReference>
<keyword evidence="9 17" id="KW-1278">Translocase</keyword>
<dbReference type="GO" id="GO:0032456">
    <property type="term" value="P:endocytic recycling"/>
    <property type="evidence" value="ECO:0007669"/>
    <property type="project" value="TreeGrafter"/>
</dbReference>
<reference evidence="22 23" key="2">
    <citation type="submission" date="2015-05" db="EMBL/GenBank/DDBJ databases">
        <authorList>
            <person name="Morales-Cruz A."/>
            <person name="Amrine K.C."/>
            <person name="Cantu D."/>
        </authorList>
    </citation>
    <scope>NUCLEOTIDE SEQUENCE [LARGE SCALE GENOMIC DNA]</scope>
    <source>
        <strain evidence="22">DA912</strain>
    </source>
</reference>
<feature type="binding site" evidence="15">
    <location>
        <position position="650"/>
    </location>
    <ligand>
        <name>ATP</name>
        <dbReference type="ChEBI" id="CHEBI:30616"/>
    </ligand>
</feature>
<dbReference type="InterPro" id="IPR023214">
    <property type="entry name" value="HAD_sf"/>
</dbReference>
<dbReference type="SUPFAM" id="SSF81665">
    <property type="entry name" value="Calcium ATPase, transmembrane domain M"/>
    <property type="match status" value="1"/>
</dbReference>
<feature type="binding site" evidence="15">
    <location>
        <position position="500"/>
    </location>
    <ligand>
        <name>ATP</name>
        <dbReference type="ChEBI" id="CHEBI:30616"/>
    </ligand>
</feature>
<dbReference type="Gene3D" id="3.40.1110.10">
    <property type="entry name" value="Calcium-transporting ATPase, cytoplasmic domain N"/>
    <property type="match status" value="1"/>
</dbReference>
<evidence type="ECO:0000256" key="3">
    <source>
        <dbReference type="ARBA" id="ARBA00008109"/>
    </source>
</evidence>
<feature type="transmembrane region" description="Helical" evidence="17">
    <location>
        <begin position="1078"/>
        <end position="1097"/>
    </location>
</feature>
<feature type="binding site" evidence="15">
    <location>
        <position position="501"/>
    </location>
    <ligand>
        <name>ATP</name>
        <dbReference type="ChEBI" id="CHEBI:30616"/>
    </ligand>
</feature>
<feature type="domain" description="P-type ATPase C-terminal" evidence="21">
    <location>
        <begin position="930"/>
        <end position="1181"/>
    </location>
</feature>
<keyword evidence="4 17" id="KW-0812">Transmembrane</keyword>
<reference evidence="22 23" key="1">
    <citation type="submission" date="2015-05" db="EMBL/GenBank/DDBJ databases">
        <title>Distinctive expansion of gene families associated with plant cell wall degradation and secondary metabolism in the genomes of grapevine trunk pathogens.</title>
        <authorList>
            <person name="Lawrence D.P."/>
            <person name="Travadon R."/>
            <person name="Rolshausen P.E."/>
            <person name="Baumgartner K."/>
        </authorList>
    </citation>
    <scope>NUCLEOTIDE SEQUENCE [LARGE SCALE GENOMIC DNA]</scope>
    <source>
        <strain evidence="22">DA912</strain>
    </source>
</reference>
<dbReference type="PANTHER" id="PTHR24092">
    <property type="entry name" value="PROBABLE PHOSPHOLIPID-TRANSPORTING ATPASE"/>
    <property type="match status" value="1"/>
</dbReference>
<comment type="similarity">
    <text evidence="3 17">Belongs to the cation transport ATPase (P-type) (TC 3.A.3) family. Type IV subfamily.</text>
</comment>
<keyword evidence="8 16" id="KW-0460">Magnesium</keyword>
<evidence type="ECO:0000256" key="4">
    <source>
        <dbReference type="ARBA" id="ARBA00022692"/>
    </source>
</evidence>
<evidence type="ECO:0000259" key="20">
    <source>
        <dbReference type="Pfam" id="PF16209"/>
    </source>
</evidence>
<feature type="binding site" evidence="15">
    <location>
        <position position="770"/>
    </location>
    <ligand>
        <name>ATP</name>
        <dbReference type="ChEBI" id="CHEBI:30616"/>
    </ligand>
</feature>
<feature type="region of interest" description="Disordered" evidence="18">
    <location>
        <begin position="569"/>
        <end position="594"/>
    </location>
</feature>
<dbReference type="Proteomes" id="UP000034680">
    <property type="component" value="Unassembled WGS sequence"/>
</dbReference>
<sequence length="1265" mass="142095">MVVLDGAGASDTHSTSEKDPSQRTQLSAQPPDSAAQRPQARLLPSPSQQAKHFIRQCYHSLVVETLLRQKPLPPSANGRLVLLDPTRSTQFVDERRGHAFISNVIRTSRYNVFNFFPKQLFFQFSRLGNFYFLCVGIPQTIPGISTTGNVTTILPLLFFVLLTIAKEGYDDYKRHRLDNVENAQPATALRRAAEQSVADTHDGWSWFKSASWLKRLPTKQPDAPASSTSEVVDGFRWTRTAWSQLRVGDVVKLSRDDEVPADLVLLHADGENGLAYIETMALDGETNLKSKQALPEFKGCDTIRGLLECQAELIVEDPNADLYNFNGRVEINGKTVPLTLNEVVYRGSVLRNTQCALGLIINTGEESKIRMNANRHPKAKKPALEAVYNRVVLSLVFYVICLTMGCSVGYLLWQRSSERSAWYVNGQRVAAEEIIIGYAIMFNNVIPLALYVSLEIVKIGQMLMLNGDMGMYDAVSDTPARCNTNTILENLGQVGYIFSDKTGTLTENVMKFRKMTIAGTAWLHEMDLRQEKAVDPSATENRGRKSMQARSVDISRDVSQVVVEPDRIEEVNVSPTTSRRSSSQWQSSARQNVMQPDVTTDELLDFIRARPNSSFARKATQYILAMALCHTCLPEFREGEIEYQASSPDELALVQAAQQLGYTVVQRSSQQITLRVSSGGSETTRVYEILDVIEFSSKRKRMSIVLRCPDGRIWLVSKGADSNRIEEAGDLIEQNLDLVGASAIEDKLQKGVPETIDKLRRANIKIWMLTGDKRETAINIAHSARICLPESEVYILDATQGDLEAQMTEIVEVLGIADYISPTTNRHHTVVVIDGHTLGCIETPTDPSNTRLKDLLFTLIPHIDSVVCCRASPAQKAFIVRATRKTISSKRPVTSPTLTLAIGDGANDLAMISEAHVGIGVSGHEGLQAARVADYSIAQFRFLQRLLLVHGRWNYVRTAKFVLWTFWKEMFFYMPQEIFTRYTGFTGTSLYESWSLTVLNVLFTSLATIAPGVWEQDLSQETLLAVPELYVYGQRGEALNLSRYLGWMIGAAVEGILTFYGCWAGYGYFGQAGGLRDQGLFALGDLVFTVCIVWTNWKLLIVETHFKSFLVLGSFFITVAGWWLWQAFLAGVYALQPSPYNVRGGFFGTFGKDPGWWVTLILVLMVLFVLELGFKMAKRTLTIMGLWRWGRGWWKRLRSWKKVRKEDWMDSNLEDWDLGLWQEMEKDPLVMKRLRGMLQAEESGDGAVDIDEVVEELVVDEERRA</sequence>
<evidence type="ECO:0000256" key="9">
    <source>
        <dbReference type="ARBA" id="ARBA00022967"/>
    </source>
</evidence>
<evidence type="ECO:0000313" key="23">
    <source>
        <dbReference type="Proteomes" id="UP000034680"/>
    </source>
</evidence>
<feature type="active site" description="4-aspartylphosphate intermediate" evidence="14">
    <location>
        <position position="500"/>
    </location>
</feature>
<dbReference type="GO" id="GO:0045332">
    <property type="term" value="P:phospholipid translocation"/>
    <property type="evidence" value="ECO:0007669"/>
    <property type="project" value="TreeGrafter"/>
</dbReference>
<dbReference type="PROSITE" id="PS00154">
    <property type="entry name" value="ATPASE_E1_E2"/>
    <property type="match status" value="1"/>
</dbReference>
<evidence type="ECO:0000256" key="15">
    <source>
        <dbReference type="PIRSR" id="PIRSR606539-2"/>
    </source>
</evidence>
<dbReference type="AlphaFoldDB" id="A0A0G2F5I1"/>
<dbReference type="Pfam" id="PF16212">
    <property type="entry name" value="PhoLip_ATPase_C"/>
    <property type="match status" value="1"/>
</dbReference>
<dbReference type="Gene3D" id="3.40.50.1000">
    <property type="entry name" value="HAD superfamily/HAD-like"/>
    <property type="match status" value="1"/>
</dbReference>
<dbReference type="SUPFAM" id="SSF81660">
    <property type="entry name" value="Metal cation-transporting ATPase, ATP-binding domain N"/>
    <property type="match status" value="1"/>
</dbReference>
<gene>
    <name evidence="22" type="ORF">UCDDA912_g10063</name>
</gene>
<feature type="domain" description="P-type ATPase A" evidence="19">
    <location>
        <begin position="227"/>
        <end position="297"/>
    </location>
</feature>
<dbReference type="InterPro" id="IPR001757">
    <property type="entry name" value="P_typ_ATPase"/>
</dbReference>
<dbReference type="InterPro" id="IPR023298">
    <property type="entry name" value="ATPase_P-typ_TM_dom_sf"/>
</dbReference>
<comment type="catalytic activity">
    <reaction evidence="12 17">
        <text>ATP + H2O + phospholipidSide 1 = ADP + phosphate + phospholipidSide 2.</text>
        <dbReference type="EC" id="7.6.2.1"/>
    </reaction>
</comment>
<dbReference type="NCBIfam" id="TIGR01652">
    <property type="entry name" value="ATPase-Plipid"/>
    <property type="match status" value="1"/>
</dbReference>
<dbReference type="GO" id="GO:0140326">
    <property type="term" value="F:ATPase-coupled intramembrane lipid transporter activity"/>
    <property type="evidence" value="ECO:0007669"/>
    <property type="project" value="UniProtKB-EC"/>
</dbReference>
<feature type="binding site" evidence="16">
    <location>
        <position position="908"/>
    </location>
    <ligand>
        <name>Mg(2+)</name>
        <dbReference type="ChEBI" id="CHEBI:18420"/>
    </ligand>
</feature>
<feature type="binding site" evidence="15">
    <location>
        <position position="870"/>
    </location>
    <ligand>
        <name>ATP</name>
        <dbReference type="ChEBI" id="CHEBI:30616"/>
    </ligand>
</feature>
<feature type="binding site" evidence="15">
    <location>
        <position position="502"/>
    </location>
    <ligand>
        <name>ATP</name>
        <dbReference type="ChEBI" id="CHEBI:30616"/>
    </ligand>
</feature>
<feature type="region of interest" description="Disordered" evidence="18">
    <location>
        <begin position="1"/>
        <end position="42"/>
    </location>
</feature>
<dbReference type="Pfam" id="PF13246">
    <property type="entry name" value="Cation_ATPase"/>
    <property type="match status" value="1"/>
</dbReference>
<dbReference type="EMBL" id="LCUC01000564">
    <property type="protein sequence ID" value="KKY30017.1"/>
    <property type="molecule type" value="Genomic_DNA"/>
</dbReference>
<keyword evidence="5 16" id="KW-0479">Metal-binding</keyword>
<feature type="binding site" evidence="15">
    <location>
        <position position="695"/>
    </location>
    <ligand>
        <name>ATP</name>
        <dbReference type="ChEBI" id="CHEBI:30616"/>
    </ligand>
</feature>
<feature type="binding site" evidence="15">
    <location>
        <position position="718"/>
    </location>
    <ligand>
        <name>ATP</name>
        <dbReference type="ChEBI" id="CHEBI:30616"/>
    </ligand>
</feature>
<dbReference type="GO" id="GO:0016887">
    <property type="term" value="F:ATP hydrolysis activity"/>
    <property type="evidence" value="ECO:0007669"/>
    <property type="project" value="InterPro"/>
</dbReference>
<evidence type="ECO:0000256" key="11">
    <source>
        <dbReference type="ARBA" id="ARBA00023136"/>
    </source>
</evidence>